<dbReference type="Proteomes" id="UP000013984">
    <property type="component" value="Unassembled WGS sequence"/>
</dbReference>
<name>R9A5I4_9LEPT</name>
<dbReference type="STRING" id="1218599.LEP1GSC195_3915"/>
<gene>
    <name evidence="1" type="ORF">LEP1GSC195_3915</name>
</gene>
<comment type="caution">
    <text evidence="1">The sequence shown here is derived from an EMBL/GenBank/DDBJ whole genome shotgun (WGS) entry which is preliminary data.</text>
</comment>
<organism evidence="1 2">
    <name type="scientific">Leptospira wolbachii serovar Codice str. CDC</name>
    <dbReference type="NCBI Taxonomy" id="1218599"/>
    <lineage>
        <taxon>Bacteria</taxon>
        <taxon>Pseudomonadati</taxon>
        <taxon>Spirochaetota</taxon>
        <taxon>Spirochaetia</taxon>
        <taxon>Leptospirales</taxon>
        <taxon>Leptospiraceae</taxon>
        <taxon>Leptospira</taxon>
    </lineage>
</organism>
<dbReference type="AlphaFoldDB" id="R9A5I4"/>
<evidence type="ECO:0000313" key="2">
    <source>
        <dbReference type="Proteomes" id="UP000013984"/>
    </source>
</evidence>
<accession>R9A5I4</accession>
<proteinExistence type="predicted"/>
<sequence length="47" mass="5522">MNFQDIISQLETAKESRINFYFVTEEQNQEIYALLVHVMGGIWTNSI</sequence>
<dbReference type="EMBL" id="AOGZ02000014">
    <property type="protein sequence ID" value="EOQ97357.1"/>
    <property type="molecule type" value="Genomic_DNA"/>
</dbReference>
<protein>
    <submittedName>
        <fullName evidence="1">Uncharacterized protein</fullName>
    </submittedName>
</protein>
<evidence type="ECO:0000313" key="1">
    <source>
        <dbReference type="EMBL" id="EOQ97357.1"/>
    </source>
</evidence>
<keyword evidence="2" id="KW-1185">Reference proteome</keyword>
<reference evidence="1" key="1">
    <citation type="submission" date="2013-04" db="EMBL/GenBank/DDBJ databases">
        <authorList>
            <person name="Harkins D.M."/>
            <person name="Durkin A.S."/>
            <person name="Brinkac L.M."/>
            <person name="Haft D.H."/>
            <person name="Selengut J.D."/>
            <person name="Sanka R."/>
            <person name="DePew J."/>
            <person name="Purushe J."/>
            <person name="Galloway R.L."/>
            <person name="Vinetz J.M."/>
            <person name="Sutton G.G."/>
            <person name="Nierman W.C."/>
            <person name="Fouts D.E."/>
        </authorList>
    </citation>
    <scope>NUCLEOTIDE SEQUENCE [LARGE SCALE GENOMIC DNA]</scope>
    <source>
        <strain evidence="1">CDC</strain>
    </source>
</reference>